<reference evidence="3" key="1">
    <citation type="journal article" date="2021" name="ISME J.">
        <title>Evolutionary origin and ecological implication of a unique nif island in free-living Bradyrhizobium lineages.</title>
        <authorList>
            <person name="Tao J."/>
        </authorList>
    </citation>
    <scope>NUCLEOTIDE SEQUENCE [LARGE SCALE GENOMIC DNA]</scope>
    <source>
        <strain evidence="3">SZCCT0094</strain>
    </source>
</reference>
<accession>A0ABS5G059</accession>
<organism evidence="2 3">
    <name type="scientific">Bradyrhizobium denitrificans</name>
    <dbReference type="NCBI Taxonomy" id="2734912"/>
    <lineage>
        <taxon>Bacteria</taxon>
        <taxon>Pseudomonadati</taxon>
        <taxon>Pseudomonadota</taxon>
        <taxon>Alphaproteobacteria</taxon>
        <taxon>Hyphomicrobiales</taxon>
        <taxon>Nitrobacteraceae</taxon>
        <taxon>Bradyrhizobium</taxon>
    </lineage>
</organism>
<dbReference type="EMBL" id="JAFCLK010000002">
    <property type="protein sequence ID" value="MBR1134663.1"/>
    <property type="molecule type" value="Genomic_DNA"/>
</dbReference>
<proteinExistence type="predicted"/>
<keyword evidence="3" id="KW-1185">Reference proteome</keyword>
<gene>
    <name evidence="2" type="ORF">JQ619_02680</name>
</gene>
<feature type="region of interest" description="Disordered" evidence="1">
    <location>
        <begin position="43"/>
        <end position="64"/>
    </location>
</feature>
<sequence length="64" mass="7296">MTRKLTPRQVIARSYPSWDYAMADRLIAWLDECGYEIVERGSQHTDASLVPTEPKSAPEVARTM</sequence>
<comment type="caution">
    <text evidence="2">The sequence shown here is derived from an EMBL/GenBank/DDBJ whole genome shotgun (WGS) entry which is preliminary data.</text>
</comment>
<name>A0ABS5G059_9BRAD</name>
<evidence type="ECO:0000313" key="3">
    <source>
        <dbReference type="Proteomes" id="UP001314635"/>
    </source>
</evidence>
<dbReference type="RefSeq" id="WP_172235922.1">
    <property type="nucleotide sequence ID" value="NZ_JABFDP010000005.1"/>
</dbReference>
<protein>
    <submittedName>
        <fullName evidence="2">Uncharacterized protein</fullName>
    </submittedName>
</protein>
<evidence type="ECO:0000313" key="2">
    <source>
        <dbReference type="EMBL" id="MBR1134663.1"/>
    </source>
</evidence>
<evidence type="ECO:0000256" key="1">
    <source>
        <dbReference type="SAM" id="MobiDB-lite"/>
    </source>
</evidence>
<dbReference type="Proteomes" id="UP001314635">
    <property type="component" value="Unassembled WGS sequence"/>
</dbReference>